<dbReference type="RefSeq" id="WP_072576801.1">
    <property type="nucleotide sequence ID" value="NZ_LWHB01000102.1"/>
</dbReference>
<dbReference type="OrthoDB" id="9777291at2"/>
<dbReference type="SUPFAM" id="SSF52540">
    <property type="entry name" value="P-loop containing nucleoside triphosphate hydrolases"/>
    <property type="match status" value="1"/>
</dbReference>
<proteinExistence type="predicted"/>
<evidence type="ECO:0000313" key="1">
    <source>
        <dbReference type="EMBL" id="SUO96944.1"/>
    </source>
</evidence>
<dbReference type="EMBL" id="UHIC01000001">
    <property type="protein sequence ID" value="SUO96944.1"/>
    <property type="molecule type" value="Genomic_DNA"/>
</dbReference>
<protein>
    <submittedName>
        <fullName evidence="1">Uncharacterized protein</fullName>
    </submittedName>
</protein>
<dbReference type="Gene3D" id="3.40.50.300">
    <property type="entry name" value="P-loop containing nucleotide triphosphate hydrolases"/>
    <property type="match status" value="1"/>
</dbReference>
<dbReference type="AlphaFoldDB" id="A0A380MXM1"/>
<organism evidence="1 2">
    <name type="scientific">Suttonella ornithocola</name>
    <dbReference type="NCBI Taxonomy" id="279832"/>
    <lineage>
        <taxon>Bacteria</taxon>
        <taxon>Pseudomonadati</taxon>
        <taxon>Pseudomonadota</taxon>
        <taxon>Gammaproteobacteria</taxon>
        <taxon>Cardiobacteriales</taxon>
        <taxon>Cardiobacteriaceae</taxon>
        <taxon>Suttonella</taxon>
    </lineage>
</organism>
<accession>A0A380MXM1</accession>
<name>A0A380MXM1_9GAMM</name>
<reference evidence="1 2" key="1">
    <citation type="submission" date="2018-06" db="EMBL/GenBank/DDBJ databases">
        <authorList>
            <consortium name="Pathogen Informatics"/>
            <person name="Doyle S."/>
        </authorList>
    </citation>
    <scope>NUCLEOTIDE SEQUENCE [LARGE SCALE GENOMIC DNA]</scope>
    <source>
        <strain evidence="1 2">NCTC13337</strain>
    </source>
</reference>
<sequence length="276" mass="31386">MLPNLSAITLLGHSGVGKTTLSTMLAKDGWFHYSGDFRIATRYLNEAIDNWLLEQTQALPIFSDLISKNAISIKGKVSIEQLAVISAYIGKIGRQGMSYDIFLQRQKAFMQAEKCAMYDIEQFMPLAQKRYGMTSFNNDAGGSLGEYLDDAALMNFLAKRTLIVYLDAGEELQAELERRAVQYPKPICYDTSFLQQMIETYAQESAIAHPDDFDSDDFLRFVGPKLLRHRRHRYSEIAKRYGISLPVEKVWACKDAGEFAYLLTETYHKQRGTSCH</sequence>
<dbReference type="Proteomes" id="UP000254601">
    <property type="component" value="Unassembled WGS sequence"/>
</dbReference>
<keyword evidence="2" id="KW-1185">Reference proteome</keyword>
<gene>
    <name evidence="1" type="ORF">NCTC13337_02093</name>
</gene>
<evidence type="ECO:0000313" key="2">
    <source>
        <dbReference type="Proteomes" id="UP000254601"/>
    </source>
</evidence>
<dbReference type="InterPro" id="IPR027417">
    <property type="entry name" value="P-loop_NTPase"/>
</dbReference>